<accession>A0ABQ9GBJ5</accession>
<organism evidence="1 2">
    <name type="scientific">Dryococelus australis</name>
    <dbReference type="NCBI Taxonomy" id="614101"/>
    <lineage>
        <taxon>Eukaryota</taxon>
        <taxon>Metazoa</taxon>
        <taxon>Ecdysozoa</taxon>
        <taxon>Arthropoda</taxon>
        <taxon>Hexapoda</taxon>
        <taxon>Insecta</taxon>
        <taxon>Pterygota</taxon>
        <taxon>Neoptera</taxon>
        <taxon>Polyneoptera</taxon>
        <taxon>Phasmatodea</taxon>
        <taxon>Verophasmatodea</taxon>
        <taxon>Anareolatae</taxon>
        <taxon>Phasmatidae</taxon>
        <taxon>Eurycanthinae</taxon>
        <taxon>Dryococelus</taxon>
    </lineage>
</organism>
<evidence type="ECO:0000313" key="2">
    <source>
        <dbReference type="Proteomes" id="UP001159363"/>
    </source>
</evidence>
<dbReference type="Proteomes" id="UP001159363">
    <property type="component" value="Chromosome 13"/>
</dbReference>
<protein>
    <submittedName>
        <fullName evidence="1">Uncharacterized protein</fullName>
    </submittedName>
</protein>
<name>A0ABQ9GBJ5_9NEOP</name>
<reference evidence="1 2" key="1">
    <citation type="submission" date="2023-02" db="EMBL/GenBank/DDBJ databases">
        <title>LHISI_Scaffold_Assembly.</title>
        <authorList>
            <person name="Stuart O.P."/>
            <person name="Cleave R."/>
            <person name="Magrath M.J.L."/>
            <person name="Mikheyev A.S."/>
        </authorList>
    </citation>
    <scope>NUCLEOTIDE SEQUENCE [LARGE SCALE GENOMIC DNA]</scope>
    <source>
        <strain evidence="1">Daus_M_001</strain>
        <tissue evidence="1">Leg muscle</tissue>
    </source>
</reference>
<comment type="caution">
    <text evidence="1">The sequence shown here is derived from an EMBL/GenBank/DDBJ whole genome shotgun (WGS) entry which is preliminary data.</text>
</comment>
<keyword evidence="2" id="KW-1185">Reference proteome</keyword>
<evidence type="ECO:0000313" key="1">
    <source>
        <dbReference type="EMBL" id="KAJ8868783.1"/>
    </source>
</evidence>
<sequence length="460" mass="49795">MHCLPPATRPMAYPAVVHHACALPHNSPFPHAAEKHVLNATPLSPCTAENHPFHCSLTLSATPRVMVSTSPQLRSTDITVQPVTPPQMATRPGVRCAGPWFSANLTSQCGRSPSVLVVGGRVTSSGNQKRSRASIHRQVGGGFGSRHSGARPVLVVLGLEVGSLSLPGGCSGGVALTFPPVRPQAELCWGVFVVSVGWGGRGTSRPFHRMCSAENGSECRRSRREKLERIPSELLERKTATSHPAARFSKRTRNDSKLQDLPLRPWFASSPQTCKEDGRAQAVFQQGWREFRFDAAHSLRTTGAHKPSSTQRRSVSTQLGVVAQTGHARSGDISTLNPRRWRGGSYIAAPLVSGPLWDRVKGCDVGCKVRANRPSCPAGYNASFQTVRTDEFDDFLPSRRTEVIPEETRRLVASAATIPTCEYPGGIEPGSPWWEAIGEPAAKRSGAVHNRCTVSTRHVQ</sequence>
<proteinExistence type="predicted"/>
<gene>
    <name evidence="1" type="ORF">PR048_030323</name>
</gene>
<dbReference type="EMBL" id="JARBHB010000014">
    <property type="protein sequence ID" value="KAJ8868783.1"/>
    <property type="molecule type" value="Genomic_DNA"/>
</dbReference>